<feature type="domain" description="Secretion system C-terminal sorting" evidence="2">
    <location>
        <begin position="902"/>
        <end position="977"/>
    </location>
</feature>
<evidence type="ECO:0000313" key="6">
    <source>
        <dbReference type="Proteomes" id="UP001500185"/>
    </source>
</evidence>
<dbReference type="NCBIfam" id="TIGR04183">
    <property type="entry name" value="Por_Secre_tail"/>
    <property type="match status" value="1"/>
</dbReference>
<proteinExistence type="predicted"/>
<dbReference type="RefSeq" id="WP_224455579.1">
    <property type="nucleotide sequence ID" value="NZ_BAAAGG010000006.1"/>
</dbReference>
<dbReference type="Proteomes" id="UP001500185">
    <property type="component" value="Unassembled WGS sequence"/>
</dbReference>
<accession>A0ABP3VIY0</accession>
<organism evidence="5 6">
    <name type="scientific">Psychroflexus lacisalsi</name>
    <dbReference type="NCBI Taxonomy" id="503928"/>
    <lineage>
        <taxon>Bacteria</taxon>
        <taxon>Pseudomonadati</taxon>
        <taxon>Bacteroidota</taxon>
        <taxon>Flavobacteriia</taxon>
        <taxon>Flavobacteriales</taxon>
        <taxon>Flavobacteriaceae</taxon>
        <taxon>Psychroflexus</taxon>
    </lineage>
</organism>
<dbReference type="Pfam" id="PF13583">
    <property type="entry name" value="Reprolysin_4"/>
    <property type="match status" value="1"/>
</dbReference>
<feature type="domain" description="Bacterial repeat" evidence="3">
    <location>
        <begin position="821"/>
        <end position="887"/>
    </location>
</feature>
<evidence type="ECO:0008006" key="7">
    <source>
        <dbReference type="Google" id="ProtNLM"/>
    </source>
</evidence>
<evidence type="ECO:0000259" key="4">
    <source>
        <dbReference type="Pfam" id="PF20009"/>
    </source>
</evidence>
<name>A0ABP3VIY0_9FLAO</name>
<evidence type="ECO:0000313" key="5">
    <source>
        <dbReference type="EMBL" id="GAA0760683.1"/>
    </source>
</evidence>
<keyword evidence="1" id="KW-0732">Signal</keyword>
<dbReference type="InterPro" id="IPR024079">
    <property type="entry name" value="MetalloPept_cat_dom_sf"/>
</dbReference>
<reference evidence="6" key="1">
    <citation type="journal article" date="2019" name="Int. J. Syst. Evol. Microbiol.">
        <title>The Global Catalogue of Microorganisms (GCM) 10K type strain sequencing project: providing services to taxonomists for standard genome sequencing and annotation.</title>
        <authorList>
            <consortium name="The Broad Institute Genomics Platform"/>
            <consortium name="The Broad Institute Genome Sequencing Center for Infectious Disease"/>
            <person name="Wu L."/>
            <person name="Ma J."/>
        </authorList>
    </citation>
    <scope>NUCLEOTIDE SEQUENCE [LARGE SCALE GENOMIC DNA]</scope>
    <source>
        <strain evidence="6">JCM 16231</strain>
    </source>
</reference>
<comment type="caution">
    <text evidence="5">The sequence shown here is derived from an EMBL/GenBank/DDBJ whole genome shotgun (WGS) entry which is preliminary data.</text>
</comment>
<protein>
    <recommendedName>
        <fullName evidence="7">Secretion system C-terminal sorting domain-containing protein</fullName>
    </recommendedName>
</protein>
<evidence type="ECO:0000256" key="1">
    <source>
        <dbReference type="ARBA" id="ARBA00022729"/>
    </source>
</evidence>
<gene>
    <name evidence="5" type="ORF">GCM10009433_20010</name>
</gene>
<dbReference type="InterPro" id="IPR045474">
    <property type="entry name" value="GEVED"/>
</dbReference>
<evidence type="ECO:0000259" key="3">
    <source>
        <dbReference type="Pfam" id="PF18998"/>
    </source>
</evidence>
<keyword evidence="6" id="KW-1185">Reference proteome</keyword>
<dbReference type="Gene3D" id="3.40.390.10">
    <property type="entry name" value="Collagenase (Catalytic Domain)"/>
    <property type="match status" value="1"/>
</dbReference>
<feature type="domain" description="GEVED" evidence="4">
    <location>
        <begin position="731"/>
        <end position="813"/>
    </location>
</feature>
<dbReference type="InterPro" id="IPR026444">
    <property type="entry name" value="Secre_tail"/>
</dbReference>
<dbReference type="Pfam" id="PF18962">
    <property type="entry name" value="Por_Secre_tail"/>
    <property type="match status" value="1"/>
</dbReference>
<dbReference type="SUPFAM" id="SSF55486">
    <property type="entry name" value="Metalloproteases ('zincins'), catalytic domain"/>
    <property type="match status" value="1"/>
</dbReference>
<evidence type="ECO:0000259" key="2">
    <source>
        <dbReference type="Pfam" id="PF18962"/>
    </source>
</evidence>
<dbReference type="EMBL" id="BAAAGG010000006">
    <property type="protein sequence ID" value="GAA0760683.1"/>
    <property type="molecule type" value="Genomic_DNA"/>
</dbReference>
<dbReference type="InterPro" id="IPR044060">
    <property type="entry name" value="Bacterial_rp_domain"/>
</dbReference>
<dbReference type="Pfam" id="PF18998">
    <property type="entry name" value="Flg_new_2"/>
    <property type="match status" value="1"/>
</dbReference>
<sequence>MNKNFLLLVVIISPILLFGQGKNFWGKTTINSISKKNVIDYASKAENPVYFNLDKKMLTTYLDKAPDRFKVSKSSLRIDIPNPGGEMDTFQIYSTPIMAEGLADKYLNIKSLVGYNIKNKAHTLSITITPQGFYGMTLGSEYGQTLINPYDKNADTYIVFSKKDASLKEGNSFECYVDELTNDNDAEEFSIQPKFIEDGVLRRYRLAVASTVEYSDYHLNQAGITSGSSSTTAKATVQAAIVVSINRVNQIFERDFGVTLQLIDNNDQLISLGDTNNDGYTNNDLSELINENKIQIDTKIGFENYDVGHVLCTEGGGLAQTPAVCLSGKARGVTGLNTPVGEYFNIGLLSHELGHQFGANHTQSSDVNENFETAVEPGSGSTIMSYAGVAPPNVQFPSDAMFHYISISEVSNRFITTTGSCAETVSIANEAPVIQAVPNYNIPKNTPFKLEAVATDANADVLSYSWDQIDNDVVPNVPMPPESTSTSGPSFRTFLPTLSPTRYFPNMPTLLDNQYSNTWEVLPTVARTLNFGVIVRDNNALGGQVAQESTTLTVDDSAGPFRVTSQNTLENIWVANSTKTVTWDVANTDNAAGVNTQNVDILLSTDGGLSFNTVLLTNTPNDGSEDIIVPDVVSENSRLMVRASNNVFFDINSQAFSISVEFTPVYCEAGASDFGFSNIERVVLNSIDNTSPTDNTGYADFTNISTNLYTGDTYPIQVREKNNSVYEGDQVIVWIDFNKNGVFTDSGEKVIETAIFSEDFSIYPFGGNINIPNDAKLGKTTMRIRMNNANFGTSNTTPCGNSTYGEVEDYSVQITSTFNVSTSANPTVGGSPAGGGNIDFGESAMVIATANTGYSFVNWTEGGTEVSTDAIYTFTVENNRNLVANFDDFLNVSDFESNSFYIYPNPSSYGQLNIEVDHLKNQKVSLQIYDIIGKQVLNQRPRVNSNGIIQVDASNLASGVYFVKLNHNKKQFVSKWIKR</sequence>
<dbReference type="Pfam" id="PF20009">
    <property type="entry name" value="GEVED"/>
    <property type="match status" value="1"/>
</dbReference>